<dbReference type="PROSITE" id="PS00211">
    <property type="entry name" value="ABC_TRANSPORTER_1"/>
    <property type="match status" value="1"/>
</dbReference>
<evidence type="ECO:0000256" key="2">
    <source>
        <dbReference type="ARBA" id="ARBA00022448"/>
    </source>
</evidence>
<dbReference type="PROSITE" id="PS50893">
    <property type="entry name" value="ABC_TRANSPORTER_2"/>
    <property type="match status" value="1"/>
</dbReference>
<keyword evidence="4" id="KW-0547">Nucleotide-binding</keyword>
<dbReference type="GO" id="GO:0005524">
    <property type="term" value="F:ATP binding"/>
    <property type="evidence" value="ECO:0007669"/>
    <property type="project" value="UniProtKB-KW"/>
</dbReference>
<sequence length="253" mass="27760">MIALEHISKSFGDRVILDDLSLEFAQGEVTAIVGPSGAGKSTLLRCIDFLERPDSGRVIVGDLAVDAQTATRAEILELRRHTAMVFQQFQLFSRKTALENVAEGLLVIRGLDRREAEREALVQLDRVGLASHAKHYPSQLSGGQQQRVGIARALAMKPRVLLLDEPTSALDPELVGEVLQTIRGIAAEGQTMAIVSHEMHFVRQLADRVLFLEGGRIVQDSPPEAFFGPAAHPRTLAFLNDYHLAHGGLEYQI</sequence>
<keyword evidence="9" id="KW-1185">Reference proteome</keyword>
<reference evidence="9" key="1">
    <citation type="journal article" date="2019" name="Int. J. Syst. Evol. Microbiol.">
        <title>The Global Catalogue of Microorganisms (GCM) 10K type strain sequencing project: providing services to taxonomists for standard genome sequencing and annotation.</title>
        <authorList>
            <consortium name="The Broad Institute Genomics Platform"/>
            <consortium name="The Broad Institute Genome Sequencing Center for Infectious Disease"/>
            <person name="Wu L."/>
            <person name="Ma J."/>
        </authorList>
    </citation>
    <scope>NUCLEOTIDE SEQUENCE [LARGE SCALE GENOMIC DNA]</scope>
    <source>
        <strain evidence="9">CCUG 50213</strain>
    </source>
</reference>
<name>A0ABW3TM22_9MICO</name>
<dbReference type="InterPro" id="IPR030679">
    <property type="entry name" value="ABC_ATPase_HisP-typ"/>
</dbReference>
<keyword evidence="5 8" id="KW-0067">ATP-binding</keyword>
<keyword evidence="6" id="KW-0472">Membrane</keyword>
<keyword evidence="3" id="KW-1003">Cell membrane</keyword>
<evidence type="ECO:0000256" key="4">
    <source>
        <dbReference type="ARBA" id="ARBA00022741"/>
    </source>
</evidence>
<evidence type="ECO:0000256" key="5">
    <source>
        <dbReference type="ARBA" id="ARBA00022840"/>
    </source>
</evidence>
<gene>
    <name evidence="8" type="ORF">ACFQ3U_05500</name>
</gene>
<evidence type="ECO:0000256" key="3">
    <source>
        <dbReference type="ARBA" id="ARBA00022475"/>
    </source>
</evidence>
<dbReference type="InterPro" id="IPR027417">
    <property type="entry name" value="P-loop_NTPase"/>
</dbReference>
<feature type="domain" description="ABC transporter" evidence="7">
    <location>
        <begin position="2"/>
        <end position="239"/>
    </location>
</feature>
<keyword evidence="2" id="KW-0813">Transport</keyword>
<comment type="caution">
    <text evidence="8">The sequence shown here is derived from an EMBL/GenBank/DDBJ whole genome shotgun (WGS) entry which is preliminary data.</text>
</comment>
<evidence type="ECO:0000313" key="9">
    <source>
        <dbReference type="Proteomes" id="UP001597181"/>
    </source>
</evidence>
<dbReference type="SUPFAM" id="SSF52540">
    <property type="entry name" value="P-loop containing nucleoside triphosphate hydrolases"/>
    <property type="match status" value="1"/>
</dbReference>
<dbReference type="Gene3D" id="3.40.50.300">
    <property type="entry name" value="P-loop containing nucleotide triphosphate hydrolases"/>
    <property type="match status" value="1"/>
</dbReference>
<accession>A0ABW3TM22</accession>
<dbReference type="PANTHER" id="PTHR43166:SF35">
    <property type="entry name" value="L-CYSTINE IMPORT ATP-BINDING PROTEIN TCYN"/>
    <property type="match status" value="1"/>
</dbReference>
<dbReference type="InterPro" id="IPR017871">
    <property type="entry name" value="ABC_transporter-like_CS"/>
</dbReference>
<comment type="subcellular location">
    <subcellularLocation>
        <location evidence="1">Cell membrane</location>
        <topology evidence="1">Peripheral membrane protein</topology>
    </subcellularLocation>
</comment>
<dbReference type="RefSeq" id="WP_343957459.1">
    <property type="nucleotide sequence ID" value="NZ_BAAAKZ010000001.1"/>
</dbReference>
<evidence type="ECO:0000259" key="7">
    <source>
        <dbReference type="PROSITE" id="PS50893"/>
    </source>
</evidence>
<evidence type="ECO:0000256" key="6">
    <source>
        <dbReference type="ARBA" id="ARBA00023136"/>
    </source>
</evidence>
<organism evidence="8 9">
    <name type="scientific">Leucobacter albus</name>
    <dbReference type="NCBI Taxonomy" id="272210"/>
    <lineage>
        <taxon>Bacteria</taxon>
        <taxon>Bacillati</taxon>
        <taxon>Actinomycetota</taxon>
        <taxon>Actinomycetes</taxon>
        <taxon>Micrococcales</taxon>
        <taxon>Microbacteriaceae</taxon>
        <taxon>Leucobacter</taxon>
    </lineage>
</organism>
<dbReference type="CDD" id="cd03262">
    <property type="entry name" value="ABC_HisP_GlnQ"/>
    <property type="match status" value="1"/>
</dbReference>
<dbReference type="InterPro" id="IPR003593">
    <property type="entry name" value="AAA+_ATPase"/>
</dbReference>
<dbReference type="InterPro" id="IPR050086">
    <property type="entry name" value="MetN_ABC_transporter-like"/>
</dbReference>
<dbReference type="SMART" id="SM00382">
    <property type="entry name" value="AAA"/>
    <property type="match status" value="1"/>
</dbReference>
<protein>
    <submittedName>
        <fullName evidence="8">Amino acid ABC transporter ATP-binding protein</fullName>
    </submittedName>
</protein>
<dbReference type="InterPro" id="IPR003439">
    <property type="entry name" value="ABC_transporter-like_ATP-bd"/>
</dbReference>
<evidence type="ECO:0000313" key="8">
    <source>
        <dbReference type="EMBL" id="MFD1201347.1"/>
    </source>
</evidence>
<dbReference type="Proteomes" id="UP001597181">
    <property type="component" value="Unassembled WGS sequence"/>
</dbReference>
<dbReference type="PANTHER" id="PTHR43166">
    <property type="entry name" value="AMINO ACID IMPORT ATP-BINDING PROTEIN"/>
    <property type="match status" value="1"/>
</dbReference>
<proteinExistence type="predicted"/>
<dbReference type="EMBL" id="JBHTLY010000002">
    <property type="protein sequence ID" value="MFD1201347.1"/>
    <property type="molecule type" value="Genomic_DNA"/>
</dbReference>
<evidence type="ECO:0000256" key="1">
    <source>
        <dbReference type="ARBA" id="ARBA00004202"/>
    </source>
</evidence>
<dbReference type="Pfam" id="PF00005">
    <property type="entry name" value="ABC_tran"/>
    <property type="match status" value="1"/>
</dbReference>
<dbReference type="PIRSF" id="PIRSF039085">
    <property type="entry name" value="ABC_ATPase_HisP"/>
    <property type="match status" value="1"/>
</dbReference>